<gene>
    <name evidence="1" type="ORF">RhiirC2_795020</name>
</gene>
<evidence type="ECO:0000313" key="2">
    <source>
        <dbReference type="Proteomes" id="UP000233469"/>
    </source>
</evidence>
<dbReference type="AlphaFoldDB" id="A0A2N1MCE2"/>
<dbReference type="VEuPathDB" id="FungiDB:FUN_014812"/>
<accession>A0A2N1MCE2</accession>
<proteinExistence type="predicted"/>
<sequence>MNISFFCRSSSFWTSSKQNFEGFDSLNRISKVQNTESTILNIILKFTFWIVKYNADLLFADKTDLAVIPDGLTSHLQPLDILLNRSFKSKVQNIYNNWINEAIKNYILSEKIKRPFYSLVEK</sequence>
<reference evidence="1 2" key="1">
    <citation type="submission" date="2016-04" db="EMBL/GenBank/DDBJ databases">
        <title>Genome analyses suggest a sexual origin of heterokaryosis in a supposedly ancient asexual fungus.</title>
        <authorList>
            <person name="Ropars J."/>
            <person name="Sedzielewska K."/>
            <person name="Noel J."/>
            <person name="Charron P."/>
            <person name="Farinelli L."/>
            <person name="Marton T."/>
            <person name="Kruger M."/>
            <person name="Pelin A."/>
            <person name="Brachmann A."/>
            <person name="Corradi N."/>
        </authorList>
    </citation>
    <scope>NUCLEOTIDE SEQUENCE [LARGE SCALE GENOMIC DNA]</scope>
    <source>
        <strain evidence="1 2">C2</strain>
    </source>
</reference>
<dbReference type="EMBL" id="LLXL01003112">
    <property type="protein sequence ID" value="PKK59300.1"/>
    <property type="molecule type" value="Genomic_DNA"/>
</dbReference>
<name>A0A2N1MCE2_9GLOM</name>
<dbReference type="Proteomes" id="UP000233469">
    <property type="component" value="Unassembled WGS sequence"/>
</dbReference>
<comment type="caution">
    <text evidence="1">The sequence shown here is derived from an EMBL/GenBank/DDBJ whole genome shotgun (WGS) entry which is preliminary data.</text>
</comment>
<organism evidence="1 2">
    <name type="scientific">Rhizophagus irregularis</name>
    <dbReference type="NCBI Taxonomy" id="588596"/>
    <lineage>
        <taxon>Eukaryota</taxon>
        <taxon>Fungi</taxon>
        <taxon>Fungi incertae sedis</taxon>
        <taxon>Mucoromycota</taxon>
        <taxon>Glomeromycotina</taxon>
        <taxon>Glomeromycetes</taxon>
        <taxon>Glomerales</taxon>
        <taxon>Glomeraceae</taxon>
        <taxon>Rhizophagus</taxon>
    </lineage>
</organism>
<protein>
    <submittedName>
        <fullName evidence="1">Uncharacterized protein</fullName>
    </submittedName>
</protein>
<evidence type="ECO:0000313" key="1">
    <source>
        <dbReference type="EMBL" id="PKK59300.1"/>
    </source>
</evidence>
<reference evidence="1 2" key="2">
    <citation type="submission" date="2017-10" db="EMBL/GenBank/DDBJ databases">
        <title>Extensive intraspecific genome diversity in a model arbuscular mycorrhizal fungus.</title>
        <authorList>
            <person name="Chen E.C.H."/>
            <person name="Morin E."/>
            <person name="Baudet D."/>
            <person name="Noel J."/>
            <person name="Ndikumana S."/>
            <person name="Charron P."/>
            <person name="St-Onge C."/>
            <person name="Giorgi J."/>
            <person name="Grigoriev I.V."/>
            <person name="Roux C."/>
            <person name="Martin F.M."/>
            <person name="Corradi N."/>
        </authorList>
    </citation>
    <scope>NUCLEOTIDE SEQUENCE [LARGE SCALE GENOMIC DNA]</scope>
    <source>
        <strain evidence="1 2">C2</strain>
    </source>
</reference>